<proteinExistence type="inferred from homology"/>
<dbReference type="Gene3D" id="3.40.1090.10">
    <property type="entry name" value="Cytosolic phospholipase A2 catalytic domain"/>
    <property type="match status" value="1"/>
</dbReference>
<comment type="catalytic activity">
    <reaction evidence="8 10">
        <text>a 1-acyl-sn-glycero-3-phosphocholine + H2O = sn-glycerol 3-phosphocholine + a fatty acid + H(+)</text>
        <dbReference type="Rhea" id="RHEA:15177"/>
        <dbReference type="ChEBI" id="CHEBI:15377"/>
        <dbReference type="ChEBI" id="CHEBI:15378"/>
        <dbReference type="ChEBI" id="CHEBI:16870"/>
        <dbReference type="ChEBI" id="CHEBI:28868"/>
        <dbReference type="ChEBI" id="CHEBI:58168"/>
        <dbReference type="EC" id="3.1.1.5"/>
    </reaction>
</comment>
<accession>A0A8H5A7R7</accession>
<keyword evidence="5 9" id="KW-0442">Lipid degradation</keyword>
<comment type="similarity">
    <text evidence="1 10">Belongs to the lysophospholipase family.</text>
</comment>
<evidence type="ECO:0000256" key="8">
    <source>
        <dbReference type="ARBA" id="ARBA00049531"/>
    </source>
</evidence>
<dbReference type="Proteomes" id="UP000558688">
    <property type="component" value="Unassembled WGS sequence"/>
</dbReference>
<dbReference type="EC" id="3.1.1.5" evidence="2 10"/>
<keyword evidence="3" id="KW-0732">Signal</keyword>
<dbReference type="SUPFAM" id="SSF52151">
    <property type="entry name" value="FabD/lysophospholipase-like"/>
    <property type="match status" value="1"/>
</dbReference>
<dbReference type="AlphaFoldDB" id="A0A8H5A7R7"/>
<dbReference type="GO" id="GO:0004623">
    <property type="term" value="F:phospholipase A2 activity"/>
    <property type="evidence" value="ECO:0007669"/>
    <property type="project" value="TreeGrafter"/>
</dbReference>
<protein>
    <recommendedName>
        <fullName evidence="2 10">Lysophospholipase</fullName>
        <ecNumber evidence="2 10">3.1.1.5</ecNumber>
    </recommendedName>
</protein>
<keyword evidence="4 9" id="KW-0378">Hydrolase</keyword>
<dbReference type="GO" id="GO:0004622">
    <property type="term" value="F:phosphatidylcholine lysophospholipase activity"/>
    <property type="evidence" value="ECO:0007669"/>
    <property type="project" value="UniProtKB-EC"/>
</dbReference>
<dbReference type="GO" id="GO:0005829">
    <property type="term" value="C:cytosol"/>
    <property type="evidence" value="ECO:0007669"/>
    <property type="project" value="TreeGrafter"/>
</dbReference>
<feature type="domain" description="PLA2c" evidence="11">
    <location>
        <begin position="174"/>
        <end position="727"/>
    </location>
</feature>
<evidence type="ECO:0000256" key="3">
    <source>
        <dbReference type="ARBA" id="ARBA00022729"/>
    </source>
</evidence>
<evidence type="ECO:0000256" key="5">
    <source>
        <dbReference type="ARBA" id="ARBA00022963"/>
    </source>
</evidence>
<keyword evidence="7" id="KW-0325">Glycoprotein</keyword>
<dbReference type="EMBL" id="JAAFOW010001543">
    <property type="protein sequence ID" value="KAF5260189.1"/>
    <property type="molecule type" value="Genomic_DNA"/>
</dbReference>
<evidence type="ECO:0000256" key="6">
    <source>
        <dbReference type="ARBA" id="ARBA00023098"/>
    </source>
</evidence>
<dbReference type="InterPro" id="IPR016035">
    <property type="entry name" value="Acyl_Trfase/lysoPLipase"/>
</dbReference>
<organism evidence="12 13">
    <name type="scientific">Fusarium oxysporum</name>
    <name type="common">Fusarium vascular wilt</name>
    <dbReference type="NCBI Taxonomy" id="5507"/>
    <lineage>
        <taxon>Eukaryota</taxon>
        <taxon>Fungi</taxon>
        <taxon>Dikarya</taxon>
        <taxon>Ascomycota</taxon>
        <taxon>Pezizomycotina</taxon>
        <taxon>Sordariomycetes</taxon>
        <taxon>Hypocreomycetidae</taxon>
        <taxon>Hypocreales</taxon>
        <taxon>Nectriaceae</taxon>
        <taxon>Fusarium</taxon>
        <taxon>Fusarium oxysporum species complex</taxon>
    </lineage>
</organism>
<dbReference type="GO" id="GO:0046475">
    <property type="term" value="P:glycerophospholipid catabolic process"/>
    <property type="evidence" value="ECO:0007669"/>
    <property type="project" value="TreeGrafter"/>
</dbReference>
<sequence length="776" mass="85270">MYEPTLLQVWTKSPPAGRYWIVEHCGSTIRPVGGKDAHDHLKYVFERERGNQRLLRELDLADGSGIDRRPQSTSFTDLKPWLERTGREQTFQGVDRDVEIHDQLNKVEVVNIWYSPVVLRGMAKILSLVVLALSFSSPAIAAPDATAIAHVVNTVGIRALPDSPSGNYAPRVVDCPSKRPTIRLADELSDSETAWVRRRRDNTIDPLKDLLSRAKIPGFDAEAYIDRVKKNSSALPIIAIAASGGGYRALMNGAGFLSAADSRNNESGPISGLLQSSTYLAGLSGGGWLVGSIFANNFSTIPDLQRGTSDSAVWRFDRSILKGPKSSGIGLLNTADYWKDISHAVDEKDKGWNTTLTDWWGRALSYQLINDSDGGPAYTFSSIAETSSFKDADTPFPILVADGRAPGDRVISLNATVFEFNPFEFGTWDPTIYGFAPIRYLASNFTNGTISSQGECVRGFDQLGFVMGTSSSLFNQFLLHNITEIGAENDIPSFIINTIGTILKGLDVGNEDIAQYTPNPFFGWNPTNKSINAKDYQLTLVDGGEDLQNLPLHPLIQPTRGVDIIFAIDSSADTVNNWPNGTALRATYDRADSRIGNGTLFPHIPSAETFINKRLNQRPTLFGCDANNFTLLDGQFPPPLIFYIPNAPYTAHSNVSTFDMTYSIRERDNIIQNALNGATQGNSTIDKEWSVCVVCAIMSRGWWKANEDIPDACNTCFDRYCWDGKSNDTAVRDYEPEYIIGESQSQKEEDNAARARFGPSSYATIATGAVLLSIVL</sequence>
<dbReference type="PANTHER" id="PTHR10728">
    <property type="entry name" value="CYTOSOLIC PHOSPHOLIPASE A2"/>
    <property type="match status" value="1"/>
</dbReference>
<evidence type="ECO:0000256" key="4">
    <source>
        <dbReference type="ARBA" id="ARBA00022801"/>
    </source>
</evidence>
<keyword evidence="6 9" id="KW-0443">Lipid metabolism</keyword>
<dbReference type="PANTHER" id="PTHR10728:SF33">
    <property type="entry name" value="LYSOPHOSPHOLIPASE 1-RELATED"/>
    <property type="match status" value="1"/>
</dbReference>
<reference evidence="12" key="1">
    <citation type="submission" date="2020-02" db="EMBL/GenBank/DDBJ databases">
        <title>Identification and distribution of gene clusters putatively required for synthesis of sphingolipid metabolism inhibitors in phylogenetically diverse species of the filamentous fungus Fusarium.</title>
        <authorList>
            <person name="Kim H.-S."/>
            <person name="Busman M."/>
            <person name="Brown D.W."/>
            <person name="Divon H."/>
            <person name="Uhlig S."/>
            <person name="Proctor R.H."/>
        </authorList>
    </citation>
    <scope>NUCLEOTIDE SEQUENCE [LARGE SCALE GENOMIC DNA]</scope>
    <source>
        <strain evidence="12">NRRL 39464</strain>
    </source>
</reference>
<evidence type="ECO:0000313" key="13">
    <source>
        <dbReference type="Proteomes" id="UP000558688"/>
    </source>
</evidence>
<gene>
    <name evidence="12" type="ORF">FOXYS1_9163</name>
</gene>
<name>A0A8H5A7R7_FUSOX</name>
<evidence type="ECO:0000256" key="9">
    <source>
        <dbReference type="PROSITE-ProRule" id="PRU00555"/>
    </source>
</evidence>
<dbReference type="InterPro" id="IPR002642">
    <property type="entry name" value="LysoPLipase_cat_dom"/>
</dbReference>
<evidence type="ECO:0000256" key="7">
    <source>
        <dbReference type="ARBA" id="ARBA00023180"/>
    </source>
</evidence>
<dbReference type="GO" id="GO:0005783">
    <property type="term" value="C:endoplasmic reticulum"/>
    <property type="evidence" value="ECO:0007669"/>
    <property type="project" value="TreeGrafter"/>
</dbReference>
<evidence type="ECO:0000259" key="11">
    <source>
        <dbReference type="PROSITE" id="PS51210"/>
    </source>
</evidence>
<comment type="caution">
    <text evidence="12">The sequence shown here is derived from an EMBL/GenBank/DDBJ whole genome shotgun (WGS) entry which is preliminary data.</text>
</comment>
<dbReference type="Pfam" id="PF01735">
    <property type="entry name" value="PLA2_B"/>
    <property type="match status" value="1"/>
</dbReference>
<evidence type="ECO:0000256" key="1">
    <source>
        <dbReference type="ARBA" id="ARBA00008780"/>
    </source>
</evidence>
<dbReference type="PROSITE" id="PS51210">
    <property type="entry name" value="PLA2C"/>
    <property type="match status" value="1"/>
</dbReference>
<evidence type="ECO:0000256" key="10">
    <source>
        <dbReference type="RuleBase" id="RU362103"/>
    </source>
</evidence>
<evidence type="ECO:0000256" key="2">
    <source>
        <dbReference type="ARBA" id="ARBA00013274"/>
    </source>
</evidence>
<dbReference type="FunFam" id="3.40.1090.10:FF:000010">
    <property type="entry name" value="Lysophospholipase"/>
    <property type="match status" value="1"/>
</dbReference>
<dbReference type="SMART" id="SM00022">
    <property type="entry name" value="PLAc"/>
    <property type="match status" value="1"/>
</dbReference>
<evidence type="ECO:0000313" key="12">
    <source>
        <dbReference type="EMBL" id="KAF5260189.1"/>
    </source>
</evidence>